<sequence>MHRKDSNSKMFHDLRTTLRLRLWSTLQYYRRQISSNSNSMNYVFYAFWRGWLIEAHVHD</sequence>
<name>A0A9W4U2C4_9PLEO</name>
<comment type="caution">
    <text evidence="1">The sequence shown here is derived from an EMBL/GenBank/DDBJ whole genome shotgun (WGS) entry which is preliminary data.</text>
</comment>
<organism evidence="1 2">
    <name type="scientific">Periconia digitata</name>
    <dbReference type="NCBI Taxonomy" id="1303443"/>
    <lineage>
        <taxon>Eukaryota</taxon>
        <taxon>Fungi</taxon>
        <taxon>Dikarya</taxon>
        <taxon>Ascomycota</taxon>
        <taxon>Pezizomycotina</taxon>
        <taxon>Dothideomycetes</taxon>
        <taxon>Pleosporomycetidae</taxon>
        <taxon>Pleosporales</taxon>
        <taxon>Massarineae</taxon>
        <taxon>Periconiaceae</taxon>
        <taxon>Periconia</taxon>
    </lineage>
</organism>
<keyword evidence="2" id="KW-1185">Reference proteome</keyword>
<dbReference type="Proteomes" id="UP001152607">
    <property type="component" value="Unassembled WGS sequence"/>
</dbReference>
<dbReference type="AlphaFoldDB" id="A0A9W4U2C4"/>
<gene>
    <name evidence="1" type="ORF">PDIGIT_LOCUS740</name>
</gene>
<evidence type="ECO:0000313" key="2">
    <source>
        <dbReference type="Proteomes" id="UP001152607"/>
    </source>
</evidence>
<accession>A0A9W4U2C4</accession>
<protein>
    <submittedName>
        <fullName evidence="1">Uncharacterized protein</fullName>
    </submittedName>
</protein>
<proteinExistence type="predicted"/>
<dbReference type="EMBL" id="CAOQHR010000001">
    <property type="protein sequence ID" value="CAI6245086.1"/>
    <property type="molecule type" value="Genomic_DNA"/>
</dbReference>
<evidence type="ECO:0000313" key="1">
    <source>
        <dbReference type="EMBL" id="CAI6245086.1"/>
    </source>
</evidence>
<reference evidence="1" key="1">
    <citation type="submission" date="2023-01" db="EMBL/GenBank/DDBJ databases">
        <authorList>
            <person name="Van Ghelder C."/>
            <person name="Rancurel C."/>
        </authorList>
    </citation>
    <scope>NUCLEOTIDE SEQUENCE</scope>
    <source>
        <strain evidence="1">CNCM I-4278</strain>
    </source>
</reference>